<dbReference type="Pfam" id="PF12704">
    <property type="entry name" value="MacB_PCD"/>
    <property type="match status" value="1"/>
</dbReference>
<keyword evidence="3 6" id="KW-0812">Transmembrane</keyword>
<feature type="transmembrane region" description="Helical" evidence="6">
    <location>
        <begin position="753"/>
        <end position="773"/>
    </location>
</feature>
<evidence type="ECO:0000259" key="8">
    <source>
        <dbReference type="Pfam" id="PF12704"/>
    </source>
</evidence>
<dbReference type="Pfam" id="PF02687">
    <property type="entry name" value="FtsX"/>
    <property type="match status" value="2"/>
</dbReference>
<dbReference type="RefSeq" id="WP_128770387.1">
    <property type="nucleotide sequence ID" value="NZ_RXOC01000011.1"/>
</dbReference>
<evidence type="ECO:0000313" key="10">
    <source>
        <dbReference type="Proteomes" id="UP000290848"/>
    </source>
</evidence>
<feature type="transmembrane region" description="Helical" evidence="6">
    <location>
        <begin position="667"/>
        <end position="691"/>
    </location>
</feature>
<gene>
    <name evidence="9" type="ORF">EKH83_15610</name>
</gene>
<organism evidence="9 10">
    <name type="scientific">Arcticibacter tournemirensis</name>
    <dbReference type="NCBI Taxonomy" id="699437"/>
    <lineage>
        <taxon>Bacteria</taxon>
        <taxon>Pseudomonadati</taxon>
        <taxon>Bacteroidota</taxon>
        <taxon>Sphingobacteriia</taxon>
        <taxon>Sphingobacteriales</taxon>
        <taxon>Sphingobacteriaceae</taxon>
        <taxon>Arcticibacter</taxon>
    </lineage>
</organism>
<feature type="transmembrane region" description="Helical" evidence="6">
    <location>
        <begin position="421"/>
        <end position="441"/>
    </location>
</feature>
<evidence type="ECO:0000313" key="9">
    <source>
        <dbReference type="EMBL" id="RXF68305.1"/>
    </source>
</evidence>
<evidence type="ECO:0000256" key="4">
    <source>
        <dbReference type="ARBA" id="ARBA00022989"/>
    </source>
</evidence>
<name>A0A4Q0M5R6_9SPHI</name>
<dbReference type="InterPro" id="IPR003838">
    <property type="entry name" value="ABC3_permease_C"/>
</dbReference>
<feature type="transmembrane region" description="Helical" evidence="6">
    <location>
        <begin position="703"/>
        <end position="733"/>
    </location>
</feature>
<evidence type="ECO:0000259" key="7">
    <source>
        <dbReference type="Pfam" id="PF02687"/>
    </source>
</evidence>
<dbReference type="Proteomes" id="UP000290848">
    <property type="component" value="Unassembled WGS sequence"/>
</dbReference>
<keyword evidence="4 6" id="KW-1133">Transmembrane helix</keyword>
<dbReference type="GO" id="GO:0005886">
    <property type="term" value="C:plasma membrane"/>
    <property type="evidence" value="ECO:0007669"/>
    <property type="project" value="UniProtKB-SubCell"/>
</dbReference>
<feature type="transmembrane region" description="Helical" evidence="6">
    <location>
        <begin position="21"/>
        <end position="41"/>
    </location>
</feature>
<reference evidence="9 10" key="1">
    <citation type="submission" date="2018-12" db="EMBL/GenBank/DDBJ databases">
        <title>The Draft Genome Sequence of the Soil Bacterium Pedobacter tournemirensis R1.</title>
        <authorList>
            <person name="He J."/>
        </authorList>
    </citation>
    <scope>NUCLEOTIDE SEQUENCE [LARGE SCALE GENOMIC DNA]</scope>
    <source>
        <strain evidence="9 10">R1</strain>
    </source>
</reference>
<dbReference type="GO" id="GO:0022857">
    <property type="term" value="F:transmembrane transporter activity"/>
    <property type="evidence" value="ECO:0007669"/>
    <property type="project" value="TreeGrafter"/>
</dbReference>
<feature type="transmembrane region" description="Helical" evidence="6">
    <location>
        <begin position="372"/>
        <end position="400"/>
    </location>
</feature>
<evidence type="ECO:0000256" key="1">
    <source>
        <dbReference type="ARBA" id="ARBA00004651"/>
    </source>
</evidence>
<dbReference type="EMBL" id="RXOC01000011">
    <property type="protein sequence ID" value="RXF68305.1"/>
    <property type="molecule type" value="Genomic_DNA"/>
</dbReference>
<keyword evidence="5 6" id="KW-0472">Membrane</keyword>
<feature type="transmembrane region" description="Helical" evidence="6">
    <location>
        <begin position="283"/>
        <end position="305"/>
    </location>
</feature>
<evidence type="ECO:0000256" key="6">
    <source>
        <dbReference type="SAM" id="Phobius"/>
    </source>
</evidence>
<protein>
    <submittedName>
        <fullName evidence="9">FtsX-like permease family protein</fullName>
    </submittedName>
</protein>
<dbReference type="PANTHER" id="PTHR30572">
    <property type="entry name" value="MEMBRANE COMPONENT OF TRANSPORTER-RELATED"/>
    <property type="match status" value="1"/>
</dbReference>
<proteinExistence type="predicted"/>
<comment type="subcellular location">
    <subcellularLocation>
        <location evidence="1">Cell membrane</location>
        <topology evidence="1">Multi-pass membrane protein</topology>
    </subcellularLocation>
</comment>
<dbReference type="InterPro" id="IPR050250">
    <property type="entry name" value="Macrolide_Exporter_MacB"/>
</dbReference>
<accession>A0A4Q0M5R6</accession>
<keyword evidence="2" id="KW-1003">Cell membrane</keyword>
<feature type="transmembrane region" description="Helical" evidence="6">
    <location>
        <begin position="326"/>
        <end position="352"/>
    </location>
</feature>
<evidence type="ECO:0000256" key="2">
    <source>
        <dbReference type="ARBA" id="ARBA00022475"/>
    </source>
</evidence>
<feature type="domain" description="MacB-like periplasmic core" evidence="8">
    <location>
        <begin position="20"/>
        <end position="237"/>
    </location>
</feature>
<feature type="domain" description="ABC3 transporter permease C-terminal" evidence="7">
    <location>
        <begin position="285"/>
        <end position="398"/>
    </location>
</feature>
<evidence type="ECO:0000256" key="5">
    <source>
        <dbReference type="ARBA" id="ARBA00023136"/>
    </source>
</evidence>
<comment type="caution">
    <text evidence="9">The sequence shown here is derived from an EMBL/GenBank/DDBJ whole genome shotgun (WGS) entry which is preliminary data.</text>
</comment>
<dbReference type="AlphaFoldDB" id="A0A4Q0M5R6"/>
<evidence type="ECO:0000256" key="3">
    <source>
        <dbReference type="ARBA" id="ARBA00022692"/>
    </source>
</evidence>
<dbReference type="InterPro" id="IPR025857">
    <property type="entry name" value="MacB_PCD"/>
</dbReference>
<dbReference type="PANTHER" id="PTHR30572:SF18">
    <property type="entry name" value="ABC-TYPE MACROLIDE FAMILY EXPORT SYSTEM PERMEASE COMPONENT 2"/>
    <property type="match status" value="1"/>
</dbReference>
<sequence length="790" mass="89629">MIRNYFIAAWRNLLKNKAFSFINIAGLAIGMASAILIFLWIQNQLSHDRFHEKTDRIYVANNRDRNPEGELWAWQWTPKILGPTLKNTYPEVEDFARANDCSFYLTLGDKQLQSDGLFTDPGFLNIFSFPLKEGNIREALNSNNKIVLTEKLAKKFFGESNPLGKVVRIDSTDNMIVSGVLKDLPNNTLFRFEYILPWSYMKKLDWDDSNWGNNSVRTFILLKPGSSQQAFDNKIKNITINHTSNNNYKATTEVFTQPLADSWLYSESVNGQYTRGRIESVRLFIVIAFFILLIACINFMNLSTARSEKRAKEVGIRKVAGAQRSALIVQFICESVLLAMVSGGIAILLVQLSLPFFNQLVGIELFLNYPNFYFWLSFILFILFTGVLAGSYPAFFLSSFRPVKVLKGSFRSVQSAISPRKILVVVQFTFAITLIICTIIVKHQINHALSRNPGYSRDRLVFCPLQGDISKNYDLIRNELLSTGAAVSVTKTMSPITQRYSDGWGFEWPGSTEKDKKVDFIRMSADAGFTKTMDISLLQGRDIDIFSYPTDSNAVVLNEAAVKIMRLNDPVGQVIKEGDMRWHIIGVIKDFVFESPYATIKPLLVLGPKSWFNVIHYKLSPNRSTSESLKLAENVFKKYNPNYPFQYNFTDDSYALKFKEEQRTSTLATLFSALTVFISCLGLFGLATYTAENRIKEIGIRKVLGASVYSITSLLSLDFLKLVVLSFLIASPVAWYAMSSWLKNYEYRIQVEWWVFAAACLFAVTIAILTIGFQSVKAARANPVKNLRTE</sequence>
<feature type="domain" description="ABC3 transporter permease C-terminal" evidence="7">
    <location>
        <begin position="670"/>
        <end position="783"/>
    </location>
</feature>